<organism evidence="2 3">
    <name type="scientific">Mesobacillus zeae</name>
    <dbReference type="NCBI Taxonomy" id="1917180"/>
    <lineage>
        <taxon>Bacteria</taxon>
        <taxon>Bacillati</taxon>
        <taxon>Bacillota</taxon>
        <taxon>Bacilli</taxon>
        <taxon>Bacillales</taxon>
        <taxon>Bacillaceae</taxon>
        <taxon>Mesobacillus</taxon>
    </lineage>
</organism>
<keyword evidence="1" id="KW-0812">Transmembrane</keyword>
<dbReference type="RefSeq" id="WP_119110866.1">
    <property type="nucleotide sequence ID" value="NZ_CBCSEO010000001.1"/>
</dbReference>
<evidence type="ECO:0000313" key="2">
    <source>
        <dbReference type="EMBL" id="RID88954.1"/>
    </source>
</evidence>
<feature type="transmembrane region" description="Helical" evidence="1">
    <location>
        <begin position="40"/>
        <end position="57"/>
    </location>
</feature>
<accession>A0A398BH75</accession>
<evidence type="ECO:0000256" key="1">
    <source>
        <dbReference type="SAM" id="Phobius"/>
    </source>
</evidence>
<keyword evidence="1" id="KW-1133">Transmembrane helix</keyword>
<keyword evidence="1" id="KW-0472">Membrane</keyword>
<reference evidence="2 3" key="1">
    <citation type="submission" date="2018-08" db="EMBL/GenBank/DDBJ databases">
        <title>Bacillus jemisoniae sp. nov., Bacillus chryseoplanitiae sp. nov., Bacillus resnikiae sp. nov., and Bacillus frankliniae sp. nov., isolated from Viking spacecraft and associated surfaces.</title>
        <authorList>
            <person name="Seuylemezian A."/>
            <person name="Vaishampayan P."/>
        </authorList>
    </citation>
    <scope>NUCLEOTIDE SEQUENCE [LARGE SCALE GENOMIC DNA]</scope>
    <source>
        <strain evidence="2 3">JJ-247</strain>
    </source>
</reference>
<dbReference type="Proteomes" id="UP000265816">
    <property type="component" value="Unassembled WGS sequence"/>
</dbReference>
<dbReference type="OrthoDB" id="9957460at2"/>
<gene>
    <name evidence="2" type="ORF">D1970_00185</name>
</gene>
<name>A0A398BH75_9BACI</name>
<protein>
    <submittedName>
        <fullName evidence="2">Uncharacterized protein</fullName>
    </submittedName>
</protein>
<feature type="transmembrane region" description="Helical" evidence="1">
    <location>
        <begin position="6"/>
        <end position="28"/>
    </location>
</feature>
<sequence>MLTAVLIVSLVYFTVGIIVTSTLNFIYVDPAYRLNSIRESIPVVVGWPLVLYVFWAFTRG</sequence>
<comment type="caution">
    <text evidence="2">The sequence shown here is derived from an EMBL/GenBank/DDBJ whole genome shotgun (WGS) entry which is preliminary data.</text>
</comment>
<dbReference type="EMBL" id="QWVT01000001">
    <property type="protein sequence ID" value="RID88954.1"/>
    <property type="molecule type" value="Genomic_DNA"/>
</dbReference>
<proteinExistence type="predicted"/>
<evidence type="ECO:0000313" key="3">
    <source>
        <dbReference type="Proteomes" id="UP000265816"/>
    </source>
</evidence>
<keyword evidence="3" id="KW-1185">Reference proteome</keyword>
<dbReference type="AlphaFoldDB" id="A0A398BH75"/>